<proteinExistence type="predicted"/>
<dbReference type="EMBL" id="CP011507">
    <property type="protein sequence ID" value="AKS05232.1"/>
    <property type="molecule type" value="Genomic_DNA"/>
</dbReference>
<dbReference type="GO" id="GO:0005975">
    <property type="term" value="P:carbohydrate metabolic process"/>
    <property type="evidence" value="ECO:0007669"/>
    <property type="project" value="InterPro"/>
</dbReference>
<sequence length="298" mass="32893">MPDPGAGGPMQPVVLSNATWTLSLLPAWGGRIAALRANGLDVLVPIDSEGFDPLNWPRAGAYPLMPYSNRLRNAQLSFNGRVHGLPAHPAAAPHTLHGVSHTLAWDVVSATADQLLIACDYEGEHWPWAFRAEQQFTLSGNRLRITLTLTNNGEQPMPGGIGLHPYFQRHPGLRAHYAAGRDWAIDCDYLVTGEYLDQPHNWVFEADDVRALAHYQSRWDGHLQLAYDSGRLDLHASAPLSHFVAFAPANATYLCLEPVSHLADAFNQPRSTWHDVGTHELAPGQRLSATLDFTWHDT</sequence>
<dbReference type="Pfam" id="PF01263">
    <property type="entry name" value="Aldose_epim"/>
    <property type="match status" value="1"/>
</dbReference>
<dbReference type="InterPro" id="IPR014718">
    <property type="entry name" value="GH-type_carb-bd"/>
</dbReference>
<accession>A0A0H5AM94</accession>
<evidence type="ECO:0000313" key="2">
    <source>
        <dbReference type="Proteomes" id="UP000036608"/>
    </source>
</evidence>
<reference evidence="2" key="2">
    <citation type="submission" date="2015-05" db="EMBL/GenBank/DDBJ databases">
        <authorList>
            <person name="Swarnkar M.K."/>
            <person name="Vyas P."/>
            <person name="Rahi P."/>
            <person name="Thakur R."/>
            <person name="Thakur N."/>
            <person name="Singh A.K."/>
            <person name="Gulati A."/>
        </authorList>
    </citation>
    <scope>NUCLEOTIDE SEQUENCE [LARGE SCALE GENOMIC DNA]</scope>
    <source>
        <strain evidence="2">745</strain>
    </source>
</reference>
<dbReference type="Proteomes" id="UP000036608">
    <property type="component" value="Chromosome"/>
</dbReference>
<dbReference type="InterPro" id="IPR008183">
    <property type="entry name" value="Aldose_1/G6P_1-epimerase"/>
</dbReference>
<evidence type="ECO:0000313" key="1">
    <source>
        <dbReference type="EMBL" id="AKS05232.1"/>
    </source>
</evidence>
<dbReference type="GO" id="GO:0016853">
    <property type="term" value="F:isomerase activity"/>
    <property type="evidence" value="ECO:0007669"/>
    <property type="project" value="InterPro"/>
</dbReference>
<dbReference type="KEGG" id="ptv:AA957_03585"/>
<dbReference type="GO" id="GO:0030246">
    <property type="term" value="F:carbohydrate binding"/>
    <property type="evidence" value="ECO:0007669"/>
    <property type="project" value="InterPro"/>
</dbReference>
<dbReference type="Gene3D" id="2.70.98.10">
    <property type="match status" value="1"/>
</dbReference>
<dbReference type="InterPro" id="IPR011013">
    <property type="entry name" value="Gal_mutarotase_sf_dom"/>
</dbReference>
<name>A0A0H5AM94_9PSED</name>
<reference evidence="1 2" key="1">
    <citation type="journal article" date="2015" name="Genome Announc.">
        <title>Complete Genome Sequence of the Rhizobacterium Pseudomonas trivialis Strain IHBB745 with Multiple Plant Growth-Promoting Activities and Tolerance to Desiccation and Alkalinity.</title>
        <authorList>
            <person name="Gulati A."/>
            <person name="Swarnkar M.K."/>
            <person name="Vyas P."/>
            <person name="Rahi P."/>
            <person name="Thakur R."/>
            <person name="Thakur N."/>
            <person name="Singh A.K."/>
        </authorList>
    </citation>
    <scope>NUCLEOTIDE SEQUENCE [LARGE SCALE GENOMIC DNA]</scope>
    <source>
        <strain evidence="2">745</strain>
    </source>
</reference>
<dbReference type="CDD" id="cd09021">
    <property type="entry name" value="Aldose_epim_Ec_YphB"/>
    <property type="match status" value="1"/>
</dbReference>
<evidence type="ECO:0008006" key="3">
    <source>
        <dbReference type="Google" id="ProtNLM"/>
    </source>
</evidence>
<gene>
    <name evidence="1" type="ORF">AA957_03585</name>
</gene>
<dbReference type="PATRIC" id="fig|200450.3.peg.758"/>
<protein>
    <recommendedName>
        <fullName evidence="3">Aldose epimerase</fullName>
    </recommendedName>
</protein>
<dbReference type="SUPFAM" id="SSF74650">
    <property type="entry name" value="Galactose mutarotase-like"/>
    <property type="match status" value="1"/>
</dbReference>
<organism evidence="1 2">
    <name type="scientific">Pseudomonas trivialis</name>
    <dbReference type="NCBI Taxonomy" id="200450"/>
    <lineage>
        <taxon>Bacteria</taxon>
        <taxon>Pseudomonadati</taxon>
        <taxon>Pseudomonadota</taxon>
        <taxon>Gammaproteobacteria</taxon>
        <taxon>Pseudomonadales</taxon>
        <taxon>Pseudomonadaceae</taxon>
        <taxon>Pseudomonas</taxon>
    </lineage>
</organism>
<dbReference type="AlphaFoldDB" id="A0A0H5AM94"/>